<protein>
    <recommendedName>
        <fullName evidence="4">Peptide methionine sulfoxide reductase MsrB</fullName>
        <ecNumber evidence="4">1.8.4.12</ecNumber>
    </recommendedName>
    <alternativeName>
        <fullName evidence="4">Peptide-methionine (R)-S-oxide reductase</fullName>
    </alternativeName>
</protein>
<dbReference type="Proteomes" id="UP001274321">
    <property type="component" value="Unassembled WGS sequence"/>
</dbReference>
<feature type="active site" description="Nucleophile" evidence="4">
    <location>
        <position position="133"/>
    </location>
</feature>
<dbReference type="PROSITE" id="PS51790">
    <property type="entry name" value="MSRB"/>
    <property type="match status" value="1"/>
</dbReference>
<comment type="similarity">
    <text evidence="1 4">Belongs to the MsrB Met sulfoxide reductase family.</text>
</comment>
<reference evidence="6 7" key="1">
    <citation type="submission" date="2023-11" db="EMBL/GenBank/DDBJ databases">
        <authorList>
            <person name="Bao R."/>
        </authorList>
    </citation>
    <scope>NUCLEOTIDE SEQUENCE [LARGE SCALE GENOMIC DNA]</scope>
    <source>
        <strain evidence="6 7">PJ23</strain>
    </source>
</reference>
<dbReference type="PANTHER" id="PTHR10173:SF52">
    <property type="entry name" value="METHIONINE-R-SULFOXIDE REDUCTASE B1"/>
    <property type="match status" value="1"/>
</dbReference>
<organism evidence="6 7">
    <name type="scientific">Terrihabitans rhizophilus</name>
    <dbReference type="NCBI Taxonomy" id="3092662"/>
    <lineage>
        <taxon>Bacteria</taxon>
        <taxon>Pseudomonadati</taxon>
        <taxon>Pseudomonadota</taxon>
        <taxon>Alphaproteobacteria</taxon>
        <taxon>Hyphomicrobiales</taxon>
        <taxon>Terrihabitans</taxon>
    </lineage>
</organism>
<dbReference type="NCBIfam" id="TIGR00357">
    <property type="entry name" value="peptide-methionine (R)-S-oxide reductase MsrB"/>
    <property type="match status" value="1"/>
</dbReference>
<gene>
    <name evidence="4 6" type="primary">msrB</name>
    <name evidence="6" type="ORF">SCD90_14495</name>
</gene>
<name>A0ABU4RT80_9HYPH</name>
<evidence type="ECO:0000259" key="5">
    <source>
        <dbReference type="PROSITE" id="PS51790"/>
    </source>
</evidence>
<feature type="binding site" evidence="4">
    <location>
        <position position="110"/>
    </location>
    <ligand>
        <name>Zn(2+)</name>
        <dbReference type="ChEBI" id="CHEBI:29105"/>
    </ligand>
</feature>
<dbReference type="HAMAP" id="MF_01400">
    <property type="entry name" value="MsrB"/>
    <property type="match status" value="1"/>
</dbReference>
<sequence length="160" mass="17720">MATTAHTSKLGFDLTPPDADEMAHLTADLTPEESHILLDHGTERPFCGVFNGSKETGVFTCRVCGLPLFRSAAKFESGTGWPSFFAPVDPEHVKIVRDTSYGMVREEVRCERCDSHMGHVFNDGPRPTGLRFCMNSASMSFVPEGEEIPDRLERDDPQTV</sequence>
<keyword evidence="4" id="KW-0479">Metal-binding</keyword>
<dbReference type="RefSeq" id="WP_319845409.1">
    <property type="nucleotide sequence ID" value="NZ_JAXAFJ010000010.1"/>
</dbReference>
<comment type="catalytic activity">
    <reaction evidence="3 4">
        <text>L-methionyl-[protein] + [thioredoxin]-disulfide + H2O = L-methionyl-(R)-S-oxide-[protein] + [thioredoxin]-dithiol</text>
        <dbReference type="Rhea" id="RHEA:24164"/>
        <dbReference type="Rhea" id="RHEA-COMP:10698"/>
        <dbReference type="Rhea" id="RHEA-COMP:10700"/>
        <dbReference type="Rhea" id="RHEA-COMP:12313"/>
        <dbReference type="Rhea" id="RHEA-COMP:12314"/>
        <dbReference type="ChEBI" id="CHEBI:15377"/>
        <dbReference type="ChEBI" id="CHEBI:16044"/>
        <dbReference type="ChEBI" id="CHEBI:29950"/>
        <dbReference type="ChEBI" id="CHEBI:45764"/>
        <dbReference type="ChEBI" id="CHEBI:50058"/>
        <dbReference type="EC" id="1.8.4.12"/>
    </reaction>
</comment>
<dbReference type="Pfam" id="PF01641">
    <property type="entry name" value="SelR"/>
    <property type="match status" value="1"/>
</dbReference>
<dbReference type="Gene3D" id="2.170.150.20">
    <property type="entry name" value="Peptide methionine sulfoxide reductase"/>
    <property type="match status" value="1"/>
</dbReference>
<evidence type="ECO:0000256" key="3">
    <source>
        <dbReference type="ARBA" id="ARBA00048488"/>
    </source>
</evidence>
<evidence type="ECO:0000313" key="6">
    <source>
        <dbReference type="EMBL" id="MDX6807279.1"/>
    </source>
</evidence>
<dbReference type="EC" id="1.8.4.12" evidence="4"/>
<feature type="binding site" evidence="4">
    <location>
        <position position="61"/>
    </location>
    <ligand>
        <name>Zn(2+)</name>
        <dbReference type="ChEBI" id="CHEBI:29105"/>
    </ligand>
</feature>
<evidence type="ECO:0000313" key="7">
    <source>
        <dbReference type="Proteomes" id="UP001274321"/>
    </source>
</evidence>
<proteinExistence type="inferred from homology"/>
<comment type="cofactor">
    <cofactor evidence="4">
        <name>Zn(2+)</name>
        <dbReference type="ChEBI" id="CHEBI:29105"/>
    </cofactor>
    <text evidence="4">Binds 1 zinc ion per subunit. The zinc ion is important for the structural integrity of the protein.</text>
</comment>
<dbReference type="InterPro" id="IPR011057">
    <property type="entry name" value="Mss4-like_sf"/>
</dbReference>
<evidence type="ECO:0000256" key="4">
    <source>
        <dbReference type="HAMAP-Rule" id="MF_01400"/>
    </source>
</evidence>
<dbReference type="InterPro" id="IPR028427">
    <property type="entry name" value="Met_Sox_Rdtase_MsrB"/>
</dbReference>
<feature type="binding site" evidence="4">
    <location>
        <position position="113"/>
    </location>
    <ligand>
        <name>Zn(2+)</name>
        <dbReference type="ChEBI" id="CHEBI:29105"/>
    </ligand>
</feature>
<comment type="caution">
    <text evidence="6">The sequence shown here is derived from an EMBL/GenBank/DDBJ whole genome shotgun (WGS) entry which is preliminary data.</text>
</comment>
<feature type="domain" description="MsrB" evidence="5">
    <location>
        <begin position="22"/>
        <end position="144"/>
    </location>
</feature>
<evidence type="ECO:0000256" key="2">
    <source>
        <dbReference type="ARBA" id="ARBA00023002"/>
    </source>
</evidence>
<keyword evidence="7" id="KW-1185">Reference proteome</keyword>
<dbReference type="EMBL" id="JAXAFJ010000010">
    <property type="protein sequence ID" value="MDX6807279.1"/>
    <property type="molecule type" value="Genomic_DNA"/>
</dbReference>
<dbReference type="GO" id="GO:0033743">
    <property type="term" value="F:peptide-methionine (R)-S-oxide reductase activity"/>
    <property type="evidence" value="ECO:0007669"/>
    <property type="project" value="UniProtKB-EC"/>
</dbReference>
<dbReference type="PANTHER" id="PTHR10173">
    <property type="entry name" value="METHIONINE SULFOXIDE REDUCTASE"/>
    <property type="match status" value="1"/>
</dbReference>
<accession>A0ABU4RT80</accession>
<keyword evidence="4" id="KW-0862">Zinc</keyword>
<dbReference type="SUPFAM" id="SSF51316">
    <property type="entry name" value="Mss4-like"/>
    <property type="match status" value="1"/>
</dbReference>
<keyword evidence="2 4" id="KW-0560">Oxidoreductase</keyword>
<feature type="binding site" evidence="4">
    <location>
        <position position="64"/>
    </location>
    <ligand>
        <name>Zn(2+)</name>
        <dbReference type="ChEBI" id="CHEBI:29105"/>
    </ligand>
</feature>
<dbReference type="InterPro" id="IPR002579">
    <property type="entry name" value="Met_Sox_Rdtase_MsrB_dom"/>
</dbReference>
<evidence type="ECO:0000256" key="1">
    <source>
        <dbReference type="ARBA" id="ARBA00007174"/>
    </source>
</evidence>